<evidence type="ECO:0000313" key="1">
    <source>
        <dbReference type="EMBL" id="GBM72046.1"/>
    </source>
</evidence>
<evidence type="ECO:0000313" key="2">
    <source>
        <dbReference type="Proteomes" id="UP000499080"/>
    </source>
</evidence>
<dbReference type="EMBL" id="BGPR01002352">
    <property type="protein sequence ID" value="GBM72046.1"/>
    <property type="molecule type" value="Genomic_DNA"/>
</dbReference>
<comment type="caution">
    <text evidence="1">The sequence shown here is derived from an EMBL/GenBank/DDBJ whole genome shotgun (WGS) entry which is preliminary data.</text>
</comment>
<reference evidence="1 2" key="1">
    <citation type="journal article" date="2019" name="Sci. Rep.">
        <title>Orb-weaving spider Araneus ventricosus genome elucidates the spidroin gene catalogue.</title>
        <authorList>
            <person name="Kono N."/>
            <person name="Nakamura H."/>
            <person name="Ohtoshi R."/>
            <person name="Moran D.A.P."/>
            <person name="Shinohara A."/>
            <person name="Yoshida Y."/>
            <person name="Fujiwara M."/>
            <person name="Mori M."/>
            <person name="Tomita M."/>
            <person name="Arakawa K."/>
        </authorList>
    </citation>
    <scope>NUCLEOTIDE SEQUENCE [LARGE SCALE GENOMIC DNA]</scope>
</reference>
<proteinExistence type="predicted"/>
<name>A0A4Y2I4E4_ARAVE</name>
<dbReference type="AlphaFoldDB" id="A0A4Y2I4E4"/>
<keyword evidence="2" id="KW-1185">Reference proteome</keyword>
<gene>
    <name evidence="1" type="ORF">AVEN_89800_1</name>
</gene>
<sequence length="120" mass="13443">MRSSQFSWTLTVQSCAVGTVMKFQEIPLFWATNWAKKSGGSVLPRSSALPGFPTSHLAKVLSYPRLQLCDDAQKMLLGNLINVSAIRDDRLHSLESRPQFPRRSEGCDNCSVRFDVKTEP</sequence>
<dbReference type="Proteomes" id="UP000499080">
    <property type="component" value="Unassembled WGS sequence"/>
</dbReference>
<dbReference type="PROSITE" id="PS51257">
    <property type="entry name" value="PROKAR_LIPOPROTEIN"/>
    <property type="match status" value="1"/>
</dbReference>
<protein>
    <submittedName>
        <fullName evidence="1">Uncharacterized protein</fullName>
    </submittedName>
</protein>
<accession>A0A4Y2I4E4</accession>
<organism evidence="1 2">
    <name type="scientific">Araneus ventricosus</name>
    <name type="common">Orbweaver spider</name>
    <name type="synonym">Epeira ventricosa</name>
    <dbReference type="NCBI Taxonomy" id="182803"/>
    <lineage>
        <taxon>Eukaryota</taxon>
        <taxon>Metazoa</taxon>
        <taxon>Ecdysozoa</taxon>
        <taxon>Arthropoda</taxon>
        <taxon>Chelicerata</taxon>
        <taxon>Arachnida</taxon>
        <taxon>Araneae</taxon>
        <taxon>Araneomorphae</taxon>
        <taxon>Entelegynae</taxon>
        <taxon>Araneoidea</taxon>
        <taxon>Araneidae</taxon>
        <taxon>Araneus</taxon>
    </lineage>
</organism>